<feature type="domain" description="Bacterial EndoU nuclease" evidence="1">
    <location>
        <begin position="78"/>
        <end position="199"/>
    </location>
</feature>
<accession>A0ABX9STK1</accession>
<comment type="caution">
    <text evidence="2">The sequence shown here is derived from an EMBL/GenBank/DDBJ whole genome shotgun (WGS) entry which is preliminary data.</text>
</comment>
<sequence>MPIVGDIKGFVEAQSALDYLAAAAIIPGAGDAAGKAIKTAEKALQKGDVGEASTLINQARDTLGLAPKPKTVPKINSEYVFHGEINQRGKAVGFHHEVSIGHQGKARITEITNPPNAQGVYQGKVEIFDVKTNQWIPKGADSTFFPQSWNRQKIMSEIRGAYQNGTIQPNGKWSGTSPSGIKIEGWLDASGNINTAFPKYY</sequence>
<evidence type="ECO:0000313" key="3">
    <source>
        <dbReference type="Proteomes" id="UP000280955"/>
    </source>
</evidence>
<reference evidence="2 3" key="1">
    <citation type="submission" date="2018-10" db="EMBL/GenBank/DDBJ databases">
        <title>Genomic Encyclopedia of Archaeal and Bacterial Type Strains, Phase II (KMG-II): from individual species to whole genera.</title>
        <authorList>
            <person name="Goeker M."/>
        </authorList>
    </citation>
    <scope>NUCLEOTIDE SEQUENCE [LARGE SCALE GENOMIC DNA]</scope>
    <source>
        <strain evidence="2 3">DSM 15149</strain>
    </source>
</reference>
<dbReference type="Proteomes" id="UP000280955">
    <property type="component" value="Unassembled WGS sequence"/>
</dbReference>
<evidence type="ECO:0000259" key="1">
    <source>
        <dbReference type="Pfam" id="PF14436"/>
    </source>
</evidence>
<dbReference type="InterPro" id="IPR029501">
    <property type="entry name" value="EndoU_bac"/>
</dbReference>
<proteinExistence type="predicted"/>
<name>A0ABX9STK1_9GAMM</name>
<dbReference type="EMBL" id="RBLJ01000001">
    <property type="protein sequence ID" value="RKS66774.1"/>
    <property type="molecule type" value="Genomic_DNA"/>
</dbReference>
<gene>
    <name evidence="2" type="ORF">BDD30_1113</name>
</gene>
<protein>
    <submittedName>
        <fullName evidence="2">EndoU nuclease-like protein</fullName>
    </submittedName>
</protein>
<dbReference type="Pfam" id="PF14436">
    <property type="entry name" value="EndoU_bacteria"/>
    <property type="match status" value="1"/>
</dbReference>
<dbReference type="RefSeq" id="WP_015833314.1">
    <property type="nucleotide sequence ID" value="NC_012962.1"/>
</dbReference>
<organism evidence="2 3">
    <name type="scientific">Photorhabdus asymbiotica</name>
    <dbReference type="NCBI Taxonomy" id="291112"/>
    <lineage>
        <taxon>Bacteria</taxon>
        <taxon>Pseudomonadati</taxon>
        <taxon>Pseudomonadota</taxon>
        <taxon>Gammaproteobacteria</taxon>
        <taxon>Enterobacterales</taxon>
        <taxon>Morganellaceae</taxon>
        <taxon>Photorhabdus</taxon>
    </lineage>
</organism>
<keyword evidence="3" id="KW-1185">Reference proteome</keyword>
<evidence type="ECO:0000313" key="2">
    <source>
        <dbReference type="EMBL" id="RKS66774.1"/>
    </source>
</evidence>